<accession>A0A164W779</accession>
<feature type="compositionally biased region" description="Basic and acidic residues" evidence="7">
    <location>
        <begin position="418"/>
        <end position="434"/>
    </location>
</feature>
<name>A0A164W779_DAUCS</name>
<dbReference type="STRING" id="79200.A0A164W779"/>
<evidence type="ECO:0000256" key="2">
    <source>
        <dbReference type="ARBA" id="ARBA00022692"/>
    </source>
</evidence>
<dbReference type="OMA" id="MAAMAMD"/>
<dbReference type="PANTHER" id="PTHR46626:SF2">
    <property type="entry name" value="RETICULON-LIKE PROTEIN B17"/>
    <property type="match status" value="1"/>
</dbReference>
<evidence type="ECO:0000313" key="9">
    <source>
        <dbReference type="EMBL" id="KZM91376.1"/>
    </source>
</evidence>
<gene>
    <name evidence="9" type="ORF">DCAR_021259</name>
</gene>
<keyword evidence="3 6" id="KW-0256">Endoplasmic reticulum</keyword>
<sequence length="445" mass="50229">MDSITPPPYRSDPKSRTKSASRLARITNEHDENSPNLSLELVLSSPKLSPPINTTSPKSYKKLHELLLLSPSPQRKSRTRLADKLEFADQDPLEPNGSRRRHRSRNGAVGSPKNVRRSRRRFEQEIREERELGGLEDLGKPRKRRNSGRSKKEAVSSVPSVPHSKSNDGDGCNFDRFGQLITDLVMWKDVARSTLWFGFGSLCFLSSCFTKGVSFSIFSLVSHLGLLALGVRFFTNSICKRAKNSTYREISEDKRDTKLKEDDILKAARLILPAANLAISKVGEIFSGDPSTTLKVIPFLLLGSEYGHLITLWRLCALGFFMSFSGPKLYSSYSLQINEKVKFLTSRASVTWGALSHKKIVAGSVATAFWNLTSVRTRIFTVFIILVIVRYRSQYLQPTEEEKETEEIGEDQQQAEEDQQHQEEDQQHQEHDKALVVVESGSKLN</sequence>
<comment type="caution">
    <text evidence="9">The sequence shown here is derived from an EMBL/GenBank/DDBJ whole genome shotgun (WGS) entry which is preliminary data.</text>
</comment>
<protein>
    <recommendedName>
        <fullName evidence="6">Reticulon-like protein</fullName>
    </recommendedName>
</protein>
<keyword evidence="4" id="KW-1133">Transmembrane helix</keyword>
<dbReference type="AlphaFoldDB" id="A0A164W779"/>
<feature type="compositionally biased region" description="Pro residues" evidence="7">
    <location>
        <begin position="1"/>
        <end position="10"/>
    </location>
</feature>
<feature type="domain" description="Reticulon" evidence="8">
    <location>
        <begin position="181"/>
        <end position="349"/>
    </location>
</feature>
<evidence type="ECO:0000256" key="7">
    <source>
        <dbReference type="SAM" id="MobiDB-lite"/>
    </source>
</evidence>
<feature type="compositionally biased region" description="Basic and acidic residues" evidence="7">
    <location>
        <begin position="121"/>
        <end position="140"/>
    </location>
</feature>
<organism evidence="9">
    <name type="scientific">Daucus carota subsp. sativus</name>
    <name type="common">Carrot</name>
    <dbReference type="NCBI Taxonomy" id="79200"/>
    <lineage>
        <taxon>Eukaryota</taxon>
        <taxon>Viridiplantae</taxon>
        <taxon>Streptophyta</taxon>
        <taxon>Embryophyta</taxon>
        <taxon>Tracheophyta</taxon>
        <taxon>Spermatophyta</taxon>
        <taxon>Magnoliopsida</taxon>
        <taxon>eudicotyledons</taxon>
        <taxon>Gunneridae</taxon>
        <taxon>Pentapetalae</taxon>
        <taxon>asterids</taxon>
        <taxon>campanulids</taxon>
        <taxon>Apiales</taxon>
        <taxon>Apiaceae</taxon>
        <taxon>Apioideae</taxon>
        <taxon>Scandiceae</taxon>
        <taxon>Daucinae</taxon>
        <taxon>Daucus</taxon>
        <taxon>Daucus sect. Daucus</taxon>
    </lineage>
</organism>
<reference evidence="9" key="1">
    <citation type="journal article" date="2016" name="Nat. Genet.">
        <title>A high-quality carrot genome assembly provides new insights into carotenoid accumulation and asterid genome evolution.</title>
        <authorList>
            <person name="Iorizzo M."/>
            <person name="Ellison S."/>
            <person name="Senalik D."/>
            <person name="Zeng P."/>
            <person name="Satapoomin P."/>
            <person name="Huang J."/>
            <person name="Bowman M."/>
            <person name="Iovene M."/>
            <person name="Sanseverino W."/>
            <person name="Cavagnaro P."/>
            <person name="Yildiz M."/>
            <person name="Macko-Podgorni A."/>
            <person name="Moranska E."/>
            <person name="Grzebelus E."/>
            <person name="Grzebelus D."/>
            <person name="Ashrafi H."/>
            <person name="Zheng Z."/>
            <person name="Cheng S."/>
            <person name="Spooner D."/>
            <person name="Van Deynze A."/>
            <person name="Simon P."/>
        </authorList>
    </citation>
    <scope>NUCLEOTIDE SEQUENCE [LARGE SCALE GENOMIC DNA]</scope>
    <source>
        <tissue evidence="9">Leaf</tissue>
    </source>
</reference>
<evidence type="ECO:0000256" key="4">
    <source>
        <dbReference type="ARBA" id="ARBA00022989"/>
    </source>
</evidence>
<dbReference type="PROSITE" id="PS50845">
    <property type="entry name" value="RETICULON"/>
    <property type="match status" value="1"/>
</dbReference>
<evidence type="ECO:0000259" key="8">
    <source>
        <dbReference type="PROSITE" id="PS50845"/>
    </source>
</evidence>
<dbReference type="GO" id="GO:0005789">
    <property type="term" value="C:endoplasmic reticulum membrane"/>
    <property type="evidence" value="ECO:0007669"/>
    <property type="project" value="UniProtKB-SubCell"/>
</dbReference>
<evidence type="ECO:0000256" key="1">
    <source>
        <dbReference type="ARBA" id="ARBA00004477"/>
    </source>
</evidence>
<dbReference type="Pfam" id="PF02453">
    <property type="entry name" value="Reticulon"/>
    <property type="match status" value="1"/>
</dbReference>
<proteinExistence type="predicted"/>
<keyword evidence="2" id="KW-0812">Transmembrane</keyword>
<dbReference type="EMBL" id="LNRQ01000006">
    <property type="protein sequence ID" value="KZM91376.1"/>
    <property type="molecule type" value="Genomic_DNA"/>
</dbReference>
<dbReference type="Gramene" id="KZM91376">
    <property type="protein sequence ID" value="KZM91376"/>
    <property type="gene ID" value="DCAR_021259"/>
</dbReference>
<feature type="compositionally biased region" description="Acidic residues" evidence="7">
    <location>
        <begin position="399"/>
        <end position="417"/>
    </location>
</feature>
<dbReference type="InterPro" id="IPR044647">
    <property type="entry name" value="RTNLB17/18/21"/>
</dbReference>
<feature type="region of interest" description="Disordered" evidence="7">
    <location>
        <begin position="66"/>
        <end position="169"/>
    </location>
</feature>
<keyword evidence="5" id="KW-0472">Membrane</keyword>
<evidence type="ECO:0000256" key="3">
    <source>
        <dbReference type="ARBA" id="ARBA00022824"/>
    </source>
</evidence>
<evidence type="ECO:0000256" key="6">
    <source>
        <dbReference type="RuleBase" id="RU363132"/>
    </source>
</evidence>
<feature type="region of interest" description="Disordered" evidence="7">
    <location>
        <begin position="1"/>
        <end position="37"/>
    </location>
</feature>
<feature type="region of interest" description="Disordered" evidence="7">
    <location>
        <begin position="399"/>
        <end position="445"/>
    </location>
</feature>
<dbReference type="InterPro" id="IPR003388">
    <property type="entry name" value="Reticulon"/>
</dbReference>
<dbReference type="PANTHER" id="PTHR46626">
    <property type="entry name" value="RETICULON-LIKE PROTEIN B17"/>
    <property type="match status" value="1"/>
</dbReference>
<evidence type="ECO:0000256" key="5">
    <source>
        <dbReference type="ARBA" id="ARBA00023136"/>
    </source>
</evidence>
<comment type="subcellular location">
    <subcellularLocation>
        <location evidence="1 6">Endoplasmic reticulum membrane</location>
        <topology evidence="1 6">Multi-pass membrane protein</topology>
    </subcellularLocation>
</comment>